<dbReference type="AlphaFoldDB" id="J9EA85"/>
<evidence type="ECO:0000256" key="4">
    <source>
        <dbReference type="ARBA" id="ARBA00022833"/>
    </source>
</evidence>
<evidence type="ECO:0000259" key="7">
    <source>
        <dbReference type="PROSITE" id="PS50157"/>
    </source>
</evidence>
<dbReference type="Gene3D" id="3.30.160.60">
    <property type="entry name" value="Classic Zinc Finger"/>
    <property type="match status" value="2"/>
</dbReference>
<protein>
    <submittedName>
        <fullName evidence="8">Zinc finger protein</fullName>
    </submittedName>
</protein>
<keyword evidence="3 5" id="KW-0863">Zinc-finger</keyword>
<name>J9EA85_WUCBA</name>
<dbReference type="PROSITE" id="PS50157">
    <property type="entry name" value="ZINC_FINGER_C2H2_2"/>
    <property type="match status" value="4"/>
</dbReference>
<dbReference type="EMBL" id="ADBV01005655">
    <property type="protein sequence ID" value="EJW79276.1"/>
    <property type="molecule type" value="Genomic_DNA"/>
</dbReference>
<dbReference type="InterPro" id="IPR013087">
    <property type="entry name" value="Znf_C2H2_type"/>
</dbReference>
<evidence type="ECO:0000313" key="9">
    <source>
        <dbReference type="Proteomes" id="UP000004810"/>
    </source>
</evidence>
<feature type="domain" description="C2H2-type" evidence="7">
    <location>
        <begin position="275"/>
        <end position="302"/>
    </location>
</feature>
<feature type="chain" id="PRO_5003822045" evidence="6">
    <location>
        <begin position="21"/>
        <end position="302"/>
    </location>
</feature>
<dbReference type="GO" id="GO:0000977">
    <property type="term" value="F:RNA polymerase II transcription regulatory region sequence-specific DNA binding"/>
    <property type="evidence" value="ECO:0007669"/>
    <property type="project" value="TreeGrafter"/>
</dbReference>
<keyword evidence="1" id="KW-0479">Metal-binding</keyword>
<keyword evidence="6" id="KW-0732">Signal</keyword>
<evidence type="ECO:0000256" key="3">
    <source>
        <dbReference type="ARBA" id="ARBA00022771"/>
    </source>
</evidence>
<organism evidence="8 9">
    <name type="scientific">Wuchereria bancrofti</name>
    <dbReference type="NCBI Taxonomy" id="6293"/>
    <lineage>
        <taxon>Eukaryota</taxon>
        <taxon>Metazoa</taxon>
        <taxon>Ecdysozoa</taxon>
        <taxon>Nematoda</taxon>
        <taxon>Chromadorea</taxon>
        <taxon>Rhabditida</taxon>
        <taxon>Spirurina</taxon>
        <taxon>Spiruromorpha</taxon>
        <taxon>Filarioidea</taxon>
        <taxon>Onchocercidae</taxon>
        <taxon>Wuchereria</taxon>
    </lineage>
</organism>
<evidence type="ECO:0000256" key="1">
    <source>
        <dbReference type="ARBA" id="ARBA00022723"/>
    </source>
</evidence>
<evidence type="ECO:0000256" key="6">
    <source>
        <dbReference type="SAM" id="SignalP"/>
    </source>
</evidence>
<dbReference type="GO" id="GO:0000981">
    <property type="term" value="F:DNA-binding transcription factor activity, RNA polymerase II-specific"/>
    <property type="evidence" value="ECO:0007669"/>
    <property type="project" value="TreeGrafter"/>
</dbReference>
<feature type="non-terminal residue" evidence="8">
    <location>
        <position position="1"/>
    </location>
</feature>
<dbReference type="GO" id="GO:0008270">
    <property type="term" value="F:zinc ion binding"/>
    <property type="evidence" value="ECO:0007669"/>
    <property type="project" value="UniProtKB-KW"/>
</dbReference>
<evidence type="ECO:0000313" key="8">
    <source>
        <dbReference type="EMBL" id="EJW79276.1"/>
    </source>
</evidence>
<dbReference type="SMART" id="SM00355">
    <property type="entry name" value="ZnF_C2H2"/>
    <property type="match status" value="6"/>
</dbReference>
<sequence length="302" mass="34690">YFTHLHFIIWFSFLLCIASANNATTSPLNLDIDDITWDDYSNGNLESILGSGTLVHDNKPANGDGELPRIPGGNLQADISFDSSHFFDFTHLRRNENRSNEDSKNETVLITTGNSQSSVLRDSSIVDYECLYPACSVKTKYYDEYITHRATHPKPFIYECKEPGCGRIYHCPSSFSTHKEKHKPEIRCKKCDECFSNRAKLRLHKKNCNTEHHEKNHECPYVGCTMKTKSRTEYIAHRKTHPKPFINECKVPGCGQTFNCQSVFSRHQEKHRPKCQCRNCGNVFIYKNNLKAHEKCCTATSH</sequence>
<feature type="domain" description="C2H2-type" evidence="7">
    <location>
        <begin position="247"/>
        <end position="271"/>
    </location>
</feature>
<evidence type="ECO:0000256" key="5">
    <source>
        <dbReference type="PROSITE-ProRule" id="PRU00042"/>
    </source>
</evidence>
<gene>
    <name evidence="8" type="ORF">WUBG_09815</name>
</gene>
<feature type="domain" description="C2H2-type" evidence="7">
    <location>
        <begin position="158"/>
        <end position="187"/>
    </location>
</feature>
<dbReference type="PANTHER" id="PTHR24379">
    <property type="entry name" value="KRAB AND ZINC FINGER DOMAIN-CONTAINING"/>
    <property type="match status" value="1"/>
</dbReference>
<evidence type="ECO:0000256" key="2">
    <source>
        <dbReference type="ARBA" id="ARBA00022737"/>
    </source>
</evidence>
<feature type="signal peptide" evidence="6">
    <location>
        <begin position="1"/>
        <end position="20"/>
    </location>
</feature>
<keyword evidence="2" id="KW-0677">Repeat</keyword>
<accession>J9EA85</accession>
<feature type="domain" description="C2H2-type" evidence="7">
    <location>
        <begin position="186"/>
        <end position="217"/>
    </location>
</feature>
<dbReference type="PANTHER" id="PTHR24379:SF127">
    <property type="entry name" value="BLOODY FINGERS-RELATED"/>
    <property type="match status" value="1"/>
</dbReference>
<dbReference type="Proteomes" id="UP000004810">
    <property type="component" value="Unassembled WGS sequence"/>
</dbReference>
<proteinExistence type="predicted"/>
<dbReference type="PROSITE" id="PS00028">
    <property type="entry name" value="ZINC_FINGER_C2H2_1"/>
    <property type="match status" value="2"/>
</dbReference>
<reference evidence="9" key="1">
    <citation type="submission" date="2012-08" db="EMBL/GenBank/DDBJ databases">
        <title>The Genome Sequence of Wuchereria bancrofti.</title>
        <authorList>
            <person name="Nutman T.B."/>
            <person name="Fink D.L."/>
            <person name="Russ C."/>
            <person name="Young S."/>
            <person name="Zeng Q."/>
            <person name="Koehrsen M."/>
            <person name="Alvarado L."/>
            <person name="Berlin A."/>
            <person name="Chapman S.B."/>
            <person name="Chen Z."/>
            <person name="Freedman E."/>
            <person name="Gellesch M."/>
            <person name="Goldberg J."/>
            <person name="Griggs A."/>
            <person name="Gujja S."/>
            <person name="Heilman E.R."/>
            <person name="Heiman D."/>
            <person name="Hepburn T."/>
            <person name="Howarth C."/>
            <person name="Jen D."/>
            <person name="Larson L."/>
            <person name="Lewis B."/>
            <person name="Mehta T."/>
            <person name="Park D."/>
            <person name="Pearson M."/>
            <person name="Roberts A."/>
            <person name="Saif S."/>
            <person name="Shea T."/>
            <person name="Shenoy N."/>
            <person name="Sisk P."/>
            <person name="Stolte C."/>
            <person name="Sykes S."/>
            <person name="Walk T."/>
            <person name="White J."/>
            <person name="Yandava C."/>
            <person name="Haas B."/>
            <person name="Henn M.R."/>
            <person name="Nusbaum C."/>
            <person name="Birren B."/>
        </authorList>
    </citation>
    <scope>NUCLEOTIDE SEQUENCE [LARGE SCALE GENOMIC DNA]</scope>
    <source>
        <strain evidence="9">NA</strain>
    </source>
</reference>
<keyword evidence="4" id="KW-0862">Zinc</keyword>
<dbReference type="Pfam" id="PF00096">
    <property type="entry name" value="zf-C2H2"/>
    <property type="match status" value="1"/>
</dbReference>
<dbReference type="GO" id="GO:0005634">
    <property type="term" value="C:nucleus"/>
    <property type="evidence" value="ECO:0007669"/>
    <property type="project" value="TreeGrafter"/>
</dbReference>
<comment type="caution">
    <text evidence="8">The sequence shown here is derived from an EMBL/GenBank/DDBJ whole genome shotgun (WGS) entry which is preliminary data.</text>
</comment>